<dbReference type="Proteomes" id="UP000254133">
    <property type="component" value="Unassembled WGS sequence"/>
</dbReference>
<dbReference type="AlphaFoldDB" id="A0A378PWX6"/>
<evidence type="ECO:0000313" key="1">
    <source>
        <dbReference type="EMBL" id="STY93071.1"/>
    </source>
</evidence>
<accession>A0A378PWX6</accession>
<dbReference type="RefSeq" id="WP_029103131.1">
    <property type="nucleotide sequence ID" value="NZ_UGPZ01000003.1"/>
</dbReference>
<dbReference type="EMBL" id="UGPZ01000003">
    <property type="protein sequence ID" value="STY93071.1"/>
    <property type="molecule type" value="Genomic_DNA"/>
</dbReference>
<protein>
    <recommendedName>
        <fullName evidence="3">Phage protein (N4 Gp49/phage Sf6 gene 66) family</fullName>
    </recommendedName>
</protein>
<evidence type="ECO:0000313" key="2">
    <source>
        <dbReference type="Proteomes" id="UP000254133"/>
    </source>
</evidence>
<gene>
    <name evidence="1" type="ORF">NCTC9426_01786</name>
</gene>
<dbReference type="InterPro" id="IPR025915">
    <property type="entry name" value="Phage_gp49_66"/>
</dbReference>
<organism evidence="1 2">
    <name type="scientific">Moraxella bovis</name>
    <dbReference type="NCBI Taxonomy" id="476"/>
    <lineage>
        <taxon>Bacteria</taxon>
        <taxon>Pseudomonadati</taxon>
        <taxon>Pseudomonadota</taxon>
        <taxon>Gammaproteobacteria</taxon>
        <taxon>Moraxellales</taxon>
        <taxon>Moraxellaceae</taxon>
        <taxon>Moraxella</taxon>
    </lineage>
</organism>
<dbReference type="Pfam" id="PF13876">
    <property type="entry name" value="Phage_gp49_66"/>
    <property type="match status" value="1"/>
</dbReference>
<evidence type="ECO:0008006" key="3">
    <source>
        <dbReference type="Google" id="ProtNLM"/>
    </source>
</evidence>
<sequence length="83" mass="9322">MTKITQEDLQALIDKEEYARFGETCTVCALTLKSGYTVIGKSGCIDPKQFDENIGRKIAFDNAINELWALHGYHIKNTLLQGE</sequence>
<proteinExistence type="predicted"/>
<name>A0A378PWX6_MORBO</name>
<reference evidence="1 2" key="1">
    <citation type="submission" date="2018-06" db="EMBL/GenBank/DDBJ databases">
        <authorList>
            <consortium name="Pathogen Informatics"/>
            <person name="Doyle S."/>
        </authorList>
    </citation>
    <scope>NUCLEOTIDE SEQUENCE [LARGE SCALE GENOMIC DNA]</scope>
    <source>
        <strain evidence="1 2">NCTC9426</strain>
    </source>
</reference>